<dbReference type="GO" id="GO:0005737">
    <property type="term" value="C:cytoplasm"/>
    <property type="evidence" value="ECO:0007669"/>
    <property type="project" value="TreeGrafter"/>
</dbReference>
<dbReference type="GO" id="GO:0005509">
    <property type="term" value="F:calcium ion binding"/>
    <property type="evidence" value="ECO:0007669"/>
    <property type="project" value="InterPro"/>
</dbReference>
<reference evidence="4" key="3">
    <citation type="journal article" date="2014" name="Nature">
        <title>Elephant shark genome provides unique insights into gnathostome evolution.</title>
        <authorList>
            <consortium name="International Elephant Shark Genome Sequencing Consortium"/>
            <person name="Venkatesh B."/>
            <person name="Lee A.P."/>
            <person name="Ravi V."/>
            <person name="Maurya A.K."/>
            <person name="Lian M.M."/>
            <person name="Swann J.B."/>
            <person name="Ohta Y."/>
            <person name="Flajnik M.F."/>
            <person name="Sutoh Y."/>
            <person name="Kasahara M."/>
            <person name="Hoon S."/>
            <person name="Gangu V."/>
            <person name="Roy S.W."/>
            <person name="Irimia M."/>
            <person name="Korzh V."/>
            <person name="Kondrychyn I."/>
            <person name="Lim Z.W."/>
            <person name="Tay B.H."/>
            <person name="Tohari S."/>
            <person name="Kong K.W."/>
            <person name="Ho S."/>
            <person name="Lorente-Galdos B."/>
            <person name="Quilez J."/>
            <person name="Marques-Bonet T."/>
            <person name="Raney B.J."/>
            <person name="Ingham P.W."/>
            <person name="Tay A."/>
            <person name="Hillier L.W."/>
            <person name="Minx P."/>
            <person name="Boehm T."/>
            <person name="Wilson R.K."/>
            <person name="Brenner S."/>
            <person name="Warren W.C."/>
        </authorList>
    </citation>
    <scope>NUCLEOTIDE SEQUENCE [LARGE SCALE GENOMIC DNA]</scope>
</reference>
<dbReference type="OMA" id="FEMYRFL"/>
<reference evidence="4" key="2">
    <citation type="journal article" date="2007" name="PLoS Biol.">
        <title>Survey sequencing and comparative analysis of the elephant shark (Callorhinchus milii) genome.</title>
        <authorList>
            <person name="Venkatesh B."/>
            <person name="Kirkness E.F."/>
            <person name="Loh Y.H."/>
            <person name="Halpern A.L."/>
            <person name="Lee A.P."/>
            <person name="Johnson J."/>
            <person name="Dandona N."/>
            <person name="Viswanathan L.D."/>
            <person name="Tay A."/>
            <person name="Venter J.C."/>
            <person name="Strausberg R.L."/>
            <person name="Brenner S."/>
        </authorList>
    </citation>
    <scope>NUCLEOTIDE SEQUENCE [LARGE SCALE GENOMIC DNA]</scope>
</reference>
<dbReference type="RefSeq" id="XP_007899577.1">
    <property type="nucleotide sequence ID" value="XM_007901386.1"/>
</dbReference>
<dbReference type="GeneTree" id="ENSGT00390000007501"/>
<dbReference type="Ensembl" id="ENSCMIT00000008225.1">
    <property type="protein sequence ID" value="ENSCMIP00000007994.1"/>
    <property type="gene ID" value="ENSCMIG00000004306.1"/>
</dbReference>
<evidence type="ECO:0000259" key="2">
    <source>
        <dbReference type="PROSITE" id="PS50222"/>
    </source>
</evidence>
<dbReference type="PANTHER" id="PTHR47065">
    <property type="entry name" value="EF-HAND CALCIUM-BINDING DOMAIN-CONTAINING PROTEIN 9"/>
    <property type="match status" value="1"/>
</dbReference>
<reference evidence="3" key="4">
    <citation type="submission" date="2025-08" db="UniProtKB">
        <authorList>
            <consortium name="Ensembl"/>
        </authorList>
    </citation>
    <scope>IDENTIFICATION</scope>
</reference>
<dbReference type="OrthoDB" id="186625at2759"/>
<evidence type="ECO:0000313" key="4">
    <source>
        <dbReference type="Proteomes" id="UP000314986"/>
    </source>
</evidence>
<dbReference type="GO" id="GO:0097228">
    <property type="term" value="C:sperm principal piece"/>
    <property type="evidence" value="ECO:0007669"/>
    <property type="project" value="TreeGrafter"/>
</dbReference>
<dbReference type="InterPro" id="IPR011992">
    <property type="entry name" value="EF-hand-dom_pair"/>
</dbReference>
<dbReference type="Gene3D" id="1.10.238.10">
    <property type="entry name" value="EF-hand"/>
    <property type="match status" value="1"/>
</dbReference>
<dbReference type="Proteomes" id="UP000314986">
    <property type="component" value="Unassembled WGS sequence"/>
</dbReference>
<dbReference type="InParanoid" id="A0A4W3HE24"/>
<protein>
    <recommendedName>
        <fullName evidence="2">EF-hand domain-containing protein</fullName>
    </recommendedName>
</protein>
<gene>
    <name evidence="3" type="primary">LOC103183740</name>
</gene>
<keyword evidence="4" id="KW-1185">Reference proteome</keyword>
<dbReference type="GO" id="GO:0030317">
    <property type="term" value="P:flagellated sperm motility"/>
    <property type="evidence" value="ECO:0007669"/>
    <property type="project" value="TreeGrafter"/>
</dbReference>
<dbReference type="STRING" id="7868.ENSCMIP00000007994"/>
<dbReference type="InterPro" id="IPR042798">
    <property type="entry name" value="EFCAB9"/>
</dbReference>
<sequence length="196" mass="23379">MKLKPGVVFNHIYLDRIHILMSVRNTKVLLEYFKILDVHEKRTLNDVQFYHFLHHITDLSNFQIMYVFDMFDWKGNGEIGFEEFYMLVAIIIANKDCIEKQFLYRHSRPIFDLFDIDGGRTISVAEFCASGFLFNMKERAYLQLFQEYAGTGDEHLTYNEFRLFILACVDKHESLTDEKRKFLKKQPKKLSDVYGF</sequence>
<reference evidence="4" key="1">
    <citation type="journal article" date="2006" name="Science">
        <title>Ancient noncoding elements conserved in the human genome.</title>
        <authorList>
            <person name="Venkatesh B."/>
            <person name="Kirkness E.F."/>
            <person name="Loh Y.H."/>
            <person name="Halpern A.L."/>
            <person name="Lee A.P."/>
            <person name="Johnson J."/>
            <person name="Dandona N."/>
            <person name="Viswanathan L.D."/>
            <person name="Tay A."/>
            <person name="Venter J.C."/>
            <person name="Strausberg R.L."/>
            <person name="Brenner S."/>
        </authorList>
    </citation>
    <scope>NUCLEOTIDE SEQUENCE [LARGE SCALE GENOMIC DNA]</scope>
</reference>
<dbReference type="InterPro" id="IPR018247">
    <property type="entry name" value="EF_Hand_1_Ca_BS"/>
</dbReference>
<name>A0A4W3HE24_CALMI</name>
<dbReference type="PANTHER" id="PTHR47065:SF1">
    <property type="entry name" value="EF-HAND CALCIUM-BINDING DOMAIN-CONTAINING PROTEIN 9"/>
    <property type="match status" value="1"/>
</dbReference>
<dbReference type="SUPFAM" id="SSF47473">
    <property type="entry name" value="EF-hand"/>
    <property type="match status" value="1"/>
</dbReference>
<dbReference type="KEGG" id="cmk:103183740"/>
<proteinExistence type="predicted"/>
<dbReference type="PROSITE" id="PS50222">
    <property type="entry name" value="EF_HAND_2"/>
    <property type="match status" value="1"/>
</dbReference>
<dbReference type="GeneID" id="103183740"/>
<organism evidence="3 4">
    <name type="scientific">Callorhinchus milii</name>
    <name type="common">Ghost shark</name>
    <dbReference type="NCBI Taxonomy" id="7868"/>
    <lineage>
        <taxon>Eukaryota</taxon>
        <taxon>Metazoa</taxon>
        <taxon>Chordata</taxon>
        <taxon>Craniata</taxon>
        <taxon>Vertebrata</taxon>
        <taxon>Chondrichthyes</taxon>
        <taxon>Holocephali</taxon>
        <taxon>Chimaeriformes</taxon>
        <taxon>Callorhinchidae</taxon>
        <taxon>Callorhinchus</taxon>
    </lineage>
</organism>
<dbReference type="AlphaFoldDB" id="A0A4W3HE24"/>
<dbReference type="PROSITE" id="PS00018">
    <property type="entry name" value="EF_HAND_1"/>
    <property type="match status" value="1"/>
</dbReference>
<evidence type="ECO:0000256" key="1">
    <source>
        <dbReference type="ARBA" id="ARBA00022837"/>
    </source>
</evidence>
<keyword evidence="1" id="KW-0106">Calcium</keyword>
<evidence type="ECO:0000313" key="3">
    <source>
        <dbReference type="Ensembl" id="ENSCMIP00000007994.1"/>
    </source>
</evidence>
<dbReference type="GO" id="GO:0061891">
    <property type="term" value="F:calcium ion sensor activity"/>
    <property type="evidence" value="ECO:0007669"/>
    <property type="project" value="TreeGrafter"/>
</dbReference>
<feature type="domain" description="EF-hand" evidence="2">
    <location>
        <begin position="59"/>
        <end position="94"/>
    </location>
</feature>
<accession>A0A4W3HE24</accession>
<reference evidence="3" key="5">
    <citation type="submission" date="2025-09" db="UniProtKB">
        <authorList>
            <consortium name="Ensembl"/>
        </authorList>
    </citation>
    <scope>IDENTIFICATION</scope>
</reference>
<dbReference type="InterPro" id="IPR002048">
    <property type="entry name" value="EF_hand_dom"/>
</dbReference>